<dbReference type="HAMAP" id="MF_01935">
    <property type="entry name" value="MenF"/>
    <property type="match status" value="1"/>
</dbReference>
<dbReference type="EMBL" id="JBHTKL010000005">
    <property type="protein sequence ID" value="MFD1020546.1"/>
    <property type="molecule type" value="Genomic_DNA"/>
</dbReference>
<evidence type="ECO:0000256" key="1">
    <source>
        <dbReference type="ARBA" id="ARBA00000799"/>
    </source>
</evidence>
<dbReference type="Proteomes" id="UP001596990">
    <property type="component" value="Unassembled WGS sequence"/>
</dbReference>
<feature type="active site" description="Proton donor" evidence="4">
    <location>
        <position position="269"/>
    </location>
</feature>
<keyword evidence="4" id="KW-0479">Metal-binding</keyword>
<sequence length="470" mass="52966">MILTKNATRDEVIQQVLTEAVRTSEPQLISLVEKIDPIDPFLFYAEGTTIADHRTFWKSAEGDVVIAGVGSVTRLRASKGDRFTELENQWKSLMEEAVVYDQYDQKGTGPVALGGFSFDPKKKRTELWKNFPDHQMTVPSYLLTKNGSEHYFTINALVFPDDHKEQLKFQWDQDRERLLSATSHDFIPPEIIAKEEIDPEEWKQSVKKATEDILNGKLDKVVLARELQLVFDEKIDPAQVLQHLEDSQSNSYLFAIESDGDYFVGATPERLVKVENRELTSACLAGTVPRGATDEEDRLLGESLLNDEKNLEEHGYVVQMIRDAVEACSEEVDIPEHPVLYPLKNLQHLYTPVHAKLNEEHTLLDVVSRLHPTPALGGLPSADAVDYIRGKEQLDRGWYAGPVGWFDSRQNGEFAVAIRSALLRKDRASLFSGCGVVKDSIPEDEYEETAVKLMPMLSVLGGAPWTTLKQ</sequence>
<comment type="catalytic activity">
    <reaction evidence="1 4">
        <text>chorismate = isochorismate</text>
        <dbReference type="Rhea" id="RHEA:18985"/>
        <dbReference type="ChEBI" id="CHEBI:29748"/>
        <dbReference type="ChEBI" id="CHEBI:29780"/>
        <dbReference type="EC" id="5.4.4.2"/>
    </reaction>
</comment>
<dbReference type="EC" id="5.4.4.2" evidence="4"/>
<keyword evidence="4" id="KW-0474">Menaquinone biosynthesis</keyword>
<dbReference type="NCBIfam" id="TIGR00543">
    <property type="entry name" value="isochor_syn"/>
    <property type="match status" value="1"/>
</dbReference>
<keyword evidence="7" id="KW-1185">Reference proteome</keyword>
<evidence type="ECO:0000256" key="2">
    <source>
        <dbReference type="ARBA" id="ARBA00005297"/>
    </source>
</evidence>
<feature type="domain" description="Chorismate-utilising enzyme C-terminal" evidence="5">
    <location>
        <begin position="199"/>
        <end position="452"/>
    </location>
</feature>
<keyword evidence="4" id="KW-0460">Magnesium</keyword>
<protein>
    <recommendedName>
        <fullName evidence="4">Isochorismate synthase MenF</fullName>
        <ecNumber evidence="4">5.4.4.2</ecNumber>
    </recommendedName>
    <alternativeName>
        <fullName evidence="4">Isochorismate mutase</fullName>
    </alternativeName>
</protein>
<evidence type="ECO:0000256" key="4">
    <source>
        <dbReference type="HAMAP-Rule" id="MF_01935"/>
    </source>
</evidence>
<dbReference type="InterPro" id="IPR034681">
    <property type="entry name" value="MenF"/>
</dbReference>
<dbReference type="SUPFAM" id="SSF56322">
    <property type="entry name" value="ADC synthase"/>
    <property type="match status" value="1"/>
</dbReference>
<organism evidence="6 7">
    <name type="scientific">Thalassobacillus hwangdonensis</name>
    <dbReference type="NCBI Taxonomy" id="546108"/>
    <lineage>
        <taxon>Bacteria</taxon>
        <taxon>Bacillati</taxon>
        <taxon>Bacillota</taxon>
        <taxon>Bacilli</taxon>
        <taxon>Bacillales</taxon>
        <taxon>Bacillaceae</taxon>
        <taxon>Thalassobacillus</taxon>
    </lineage>
</organism>
<reference evidence="7" key="1">
    <citation type="journal article" date="2019" name="Int. J. Syst. Evol. Microbiol.">
        <title>The Global Catalogue of Microorganisms (GCM) 10K type strain sequencing project: providing services to taxonomists for standard genome sequencing and annotation.</title>
        <authorList>
            <consortium name="The Broad Institute Genomics Platform"/>
            <consortium name="The Broad Institute Genome Sequencing Center for Infectious Disease"/>
            <person name="Wu L."/>
            <person name="Ma J."/>
        </authorList>
    </citation>
    <scope>NUCLEOTIDE SEQUENCE [LARGE SCALE GENOMIC DNA]</scope>
    <source>
        <strain evidence="7">CCUG 56607</strain>
    </source>
</reference>
<comment type="pathway">
    <text evidence="4">Quinol/quinone metabolism; menaquinone biosynthesis.</text>
</comment>
<comment type="function">
    <text evidence="4">Catalyzes the conversion of chorismate to isochorismate.</text>
</comment>
<dbReference type="RefSeq" id="WP_386062351.1">
    <property type="nucleotide sequence ID" value="NZ_JBHTKL010000005.1"/>
</dbReference>
<comment type="pathway">
    <text evidence="4">Quinol/quinone metabolism; 1,4-dihydroxy-2-naphthoate biosynthesis; 1,4-dihydroxy-2-naphthoate from chorismate: step 1/7.</text>
</comment>
<comment type="similarity">
    <text evidence="2 4">Belongs to the isochorismate synthase family.</text>
</comment>
<evidence type="ECO:0000313" key="7">
    <source>
        <dbReference type="Proteomes" id="UP001596990"/>
    </source>
</evidence>
<feature type="active site" description="Proton acceptor" evidence="4">
    <location>
        <position position="220"/>
    </location>
</feature>
<proteinExistence type="inferred from homology"/>
<dbReference type="Gene3D" id="3.60.120.10">
    <property type="entry name" value="Anthranilate synthase"/>
    <property type="match status" value="1"/>
</dbReference>
<dbReference type="Pfam" id="PF00425">
    <property type="entry name" value="Chorismate_bind"/>
    <property type="match status" value="1"/>
</dbReference>
<gene>
    <name evidence="4" type="primary">menF</name>
    <name evidence="6" type="ORF">ACFQ2J_15260</name>
</gene>
<feature type="binding site" evidence="4">
    <location>
        <position position="313"/>
    </location>
    <ligand>
        <name>Mg(2+)</name>
        <dbReference type="ChEBI" id="CHEBI:18420"/>
    </ligand>
</feature>
<dbReference type="PANTHER" id="PTHR42839:SF1">
    <property type="entry name" value="ISOCHORISMATE SYNTHASE MENF"/>
    <property type="match status" value="1"/>
</dbReference>
<name>A0ABW3L416_9BACI</name>
<dbReference type="PANTHER" id="PTHR42839">
    <property type="entry name" value="ISOCHORISMATE SYNTHASE ENTC"/>
    <property type="match status" value="1"/>
</dbReference>
<evidence type="ECO:0000256" key="3">
    <source>
        <dbReference type="ARBA" id="ARBA00023235"/>
    </source>
</evidence>
<comment type="caution">
    <text evidence="6">The sequence shown here is derived from an EMBL/GenBank/DDBJ whole genome shotgun (WGS) entry which is preliminary data.</text>
</comment>
<dbReference type="InterPro" id="IPR005801">
    <property type="entry name" value="ADC_synthase"/>
</dbReference>
<accession>A0ABW3L416</accession>
<comment type="cofactor">
    <cofactor evidence="4">
        <name>Mg(2+)</name>
        <dbReference type="ChEBI" id="CHEBI:18420"/>
    </cofactor>
</comment>
<feature type="binding site" evidence="4">
    <location>
        <position position="448"/>
    </location>
    <ligand>
        <name>Mg(2+)</name>
        <dbReference type="ChEBI" id="CHEBI:18420"/>
    </ligand>
</feature>
<evidence type="ECO:0000259" key="5">
    <source>
        <dbReference type="Pfam" id="PF00425"/>
    </source>
</evidence>
<evidence type="ECO:0000313" key="6">
    <source>
        <dbReference type="EMBL" id="MFD1020546.1"/>
    </source>
</evidence>
<dbReference type="InterPro" id="IPR015890">
    <property type="entry name" value="Chorismate_C"/>
</dbReference>
<keyword evidence="3 4" id="KW-0413">Isomerase</keyword>
<dbReference type="InterPro" id="IPR004561">
    <property type="entry name" value="IsoChor_synthase"/>
</dbReference>